<dbReference type="EMBL" id="SNRY01011947">
    <property type="protein sequence ID" value="KAA6303917.1"/>
    <property type="molecule type" value="Genomic_DNA"/>
</dbReference>
<evidence type="ECO:0008006" key="2">
    <source>
        <dbReference type="Google" id="ProtNLM"/>
    </source>
</evidence>
<protein>
    <recommendedName>
        <fullName evidence="2">Alpha/beta hydrolase</fullName>
    </recommendedName>
</protein>
<organism evidence="1">
    <name type="scientific">termite gut metagenome</name>
    <dbReference type="NCBI Taxonomy" id="433724"/>
    <lineage>
        <taxon>unclassified sequences</taxon>
        <taxon>metagenomes</taxon>
        <taxon>organismal metagenomes</taxon>
    </lineage>
</organism>
<feature type="non-terminal residue" evidence="1">
    <location>
        <position position="1"/>
    </location>
</feature>
<gene>
    <name evidence="1" type="ORF">EZS27_044441</name>
</gene>
<feature type="non-terminal residue" evidence="1">
    <location>
        <position position="168"/>
    </location>
</feature>
<comment type="caution">
    <text evidence="1">The sequence shown here is derived from an EMBL/GenBank/DDBJ whole genome shotgun (WGS) entry which is preliminary data.</text>
</comment>
<name>A0A5J4P3R7_9ZZZZ</name>
<dbReference type="AlphaFoldDB" id="A0A5J4P3R7"/>
<sequence>ARLQKDLTTTDFCPVTDDCIDENKSFNYTVFTPRDGKGKRGEAIILLHGFNERNWNKYLTWAEHLAENTGKSVILFPIAFHMNRTPGLWSKPRAILPWVNERRQEVSYLDNSTFVNVALSSRISKQPLRFYVSGLVSAYDVLQLVREIKSGDHPFFKEGTSVNIFAYS</sequence>
<dbReference type="InterPro" id="IPR029058">
    <property type="entry name" value="AB_hydrolase_fold"/>
</dbReference>
<dbReference type="InterPro" id="IPR046114">
    <property type="entry name" value="DUF6051"/>
</dbReference>
<dbReference type="Pfam" id="PF19519">
    <property type="entry name" value="DUF6051"/>
    <property type="match status" value="1"/>
</dbReference>
<evidence type="ECO:0000313" key="1">
    <source>
        <dbReference type="EMBL" id="KAA6303917.1"/>
    </source>
</evidence>
<accession>A0A5J4P3R7</accession>
<proteinExistence type="predicted"/>
<dbReference type="SUPFAM" id="SSF53474">
    <property type="entry name" value="alpha/beta-Hydrolases"/>
    <property type="match status" value="1"/>
</dbReference>
<reference evidence="1" key="1">
    <citation type="submission" date="2019-03" db="EMBL/GenBank/DDBJ databases">
        <title>Single cell metagenomics reveals metabolic interactions within the superorganism composed of flagellate Streblomastix strix and complex community of Bacteroidetes bacteria on its surface.</title>
        <authorList>
            <person name="Treitli S.C."/>
            <person name="Kolisko M."/>
            <person name="Husnik F."/>
            <person name="Keeling P."/>
            <person name="Hampl V."/>
        </authorList>
    </citation>
    <scope>NUCLEOTIDE SEQUENCE</scope>
    <source>
        <strain evidence="1">STM</strain>
    </source>
</reference>